<proteinExistence type="predicted"/>
<name>A0A286GYK8_9PROT</name>
<dbReference type="GO" id="GO:0015074">
    <property type="term" value="P:DNA integration"/>
    <property type="evidence" value="ECO:0007669"/>
    <property type="project" value="InterPro"/>
</dbReference>
<dbReference type="PROSITE" id="PS51702">
    <property type="entry name" value="HTH_MU"/>
    <property type="match status" value="1"/>
</dbReference>
<dbReference type="AlphaFoldDB" id="A0A286GYK8"/>
<dbReference type="SUPFAM" id="SSF50610">
    <property type="entry name" value="mu transposase, C-terminal domain"/>
    <property type="match status" value="1"/>
</dbReference>
<reference evidence="3 4" key="1">
    <citation type="submission" date="2017-09" db="EMBL/GenBank/DDBJ databases">
        <authorList>
            <person name="Ehlers B."/>
            <person name="Leendertz F.H."/>
        </authorList>
    </citation>
    <scope>NUCLEOTIDE SEQUENCE [LARGE SCALE GENOMIC DNA]</scope>
    <source>
        <strain evidence="3 4">USBA 140</strain>
    </source>
</reference>
<dbReference type="InterPro" id="IPR003314">
    <property type="entry name" value="Mu-type_HTH"/>
</dbReference>
<accession>A0A286GYK8</accession>
<dbReference type="GO" id="GO:0003677">
    <property type="term" value="F:DNA binding"/>
    <property type="evidence" value="ECO:0007669"/>
    <property type="project" value="InterPro"/>
</dbReference>
<dbReference type="InterPro" id="IPR009004">
    <property type="entry name" value="Transposase_Mu_C"/>
</dbReference>
<dbReference type="Gene3D" id="3.30.420.10">
    <property type="entry name" value="Ribonuclease H-like superfamily/Ribonuclease H"/>
    <property type="match status" value="1"/>
</dbReference>
<evidence type="ECO:0000313" key="3">
    <source>
        <dbReference type="EMBL" id="SOE00608.1"/>
    </source>
</evidence>
<gene>
    <name evidence="3" type="ORF">SAMN05421508_11361</name>
</gene>
<dbReference type="Proteomes" id="UP000219621">
    <property type="component" value="Unassembled WGS sequence"/>
</dbReference>
<dbReference type="EMBL" id="OCNJ01000013">
    <property type="protein sequence ID" value="SOE00608.1"/>
    <property type="molecule type" value="Genomic_DNA"/>
</dbReference>
<dbReference type="InterPro" id="IPR001584">
    <property type="entry name" value="Integrase_cat-core"/>
</dbReference>
<feature type="domain" description="HTH Mu-type" evidence="2">
    <location>
        <begin position="1"/>
        <end position="67"/>
    </location>
</feature>
<dbReference type="PROSITE" id="PS50994">
    <property type="entry name" value="INTEGRASE"/>
    <property type="match status" value="1"/>
</dbReference>
<feature type="domain" description="Integrase catalytic" evidence="1">
    <location>
        <begin position="264"/>
        <end position="437"/>
    </location>
</feature>
<keyword evidence="4" id="KW-1185">Reference proteome</keyword>
<dbReference type="InterPro" id="IPR015378">
    <property type="entry name" value="Transposase-like_Mu_C"/>
</dbReference>
<evidence type="ECO:0000259" key="2">
    <source>
        <dbReference type="PROSITE" id="PS51702"/>
    </source>
</evidence>
<sequence>MSGLMLRASEIAKATGTKHTAVLNRAKRENWPHTEAKDMGGRIKLFDARRLPQDVREALVAHAAQAPAQMDLPLPPVAVAAAPTPPSAVGLADWQRRCRDARMAVLMEVDRLAAVGGINKAVKTLVALASAGQLPRALQELVPVANARAGGNGARTLSERTLKRWRSDFAAGGPAALVPADTRTPTAPAGWEKLFLRLYRIPSKPSIAETLERLAERLPEDVDMPSYEQARRFLKGLGAVERDRGRRSSGALLALKGHKRRSTAGLLPMQVVSADGHNLKQGVAHPKHGRPFTPEVVTMLDSATRRIVGWSTGIAEASHVTLDALRCTVSTHGLFDIFYTDNGSGFVANVMGGEVLGHLARLGITHETATPGRAQARGKIERLQAMWKRAARRIVTYRGRDMDREALIRIDRRITKAIRENGASDWLMPWETFMAWCQETVDAYNARPHSALPRITDPITGKLRHMSPDEAWQKHLDEGWQPHTLPETVLEDLFRPYEERTVTRCEVSLPWGRYYATALEDWHGERVRVGYDIHDGSRVWVRTLDDGRLLAVAERDGNVIPEMPESKLEHAAVKRAQGQIKLLDRHREEALAALPTRHGGTRPAPEPAPQDRLMISQSVERLKAEMSAPAPTPTQPQTPKERYRKALAVQAAREAGRPVDAADLQWLERYQKQSEFRVQQELHQDFGGAYVAETA</sequence>
<evidence type="ECO:0000259" key="1">
    <source>
        <dbReference type="PROSITE" id="PS50994"/>
    </source>
</evidence>
<dbReference type="Pfam" id="PF00665">
    <property type="entry name" value="rve"/>
    <property type="match status" value="1"/>
</dbReference>
<protein>
    <submittedName>
        <fullName evidence="3">Putative transposase</fullName>
    </submittedName>
</protein>
<dbReference type="InterPro" id="IPR012337">
    <property type="entry name" value="RNaseH-like_sf"/>
</dbReference>
<dbReference type="OrthoDB" id="7319221at2"/>
<dbReference type="InterPro" id="IPR036397">
    <property type="entry name" value="RNaseH_sf"/>
</dbReference>
<dbReference type="Pfam" id="PF09299">
    <property type="entry name" value="Mu-transpos_C"/>
    <property type="match status" value="1"/>
</dbReference>
<dbReference type="SUPFAM" id="SSF53098">
    <property type="entry name" value="Ribonuclease H-like"/>
    <property type="match status" value="1"/>
</dbReference>
<organism evidence="3 4">
    <name type="scientific">Caenispirillum bisanense</name>
    <dbReference type="NCBI Taxonomy" id="414052"/>
    <lineage>
        <taxon>Bacteria</taxon>
        <taxon>Pseudomonadati</taxon>
        <taxon>Pseudomonadota</taxon>
        <taxon>Alphaproteobacteria</taxon>
        <taxon>Rhodospirillales</taxon>
        <taxon>Novispirillaceae</taxon>
        <taxon>Caenispirillum</taxon>
    </lineage>
</organism>
<evidence type="ECO:0000313" key="4">
    <source>
        <dbReference type="Proteomes" id="UP000219621"/>
    </source>
</evidence>